<reference evidence="2 3" key="1">
    <citation type="journal article" date="2022" name="Nat. Plants">
        <title>Genomes of leafy and leafless Platanthera orchids illuminate the evolution of mycoheterotrophy.</title>
        <authorList>
            <person name="Li M.H."/>
            <person name="Liu K.W."/>
            <person name="Li Z."/>
            <person name="Lu H.C."/>
            <person name="Ye Q.L."/>
            <person name="Zhang D."/>
            <person name="Wang J.Y."/>
            <person name="Li Y.F."/>
            <person name="Zhong Z.M."/>
            <person name="Liu X."/>
            <person name="Yu X."/>
            <person name="Liu D.K."/>
            <person name="Tu X.D."/>
            <person name="Liu B."/>
            <person name="Hao Y."/>
            <person name="Liao X.Y."/>
            <person name="Jiang Y.T."/>
            <person name="Sun W.H."/>
            <person name="Chen J."/>
            <person name="Chen Y.Q."/>
            <person name="Ai Y."/>
            <person name="Zhai J.W."/>
            <person name="Wu S.S."/>
            <person name="Zhou Z."/>
            <person name="Hsiao Y.Y."/>
            <person name="Wu W.L."/>
            <person name="Chen Y.Y."/>
            <person name="Lin Y.F."/>
            <person name="Hsu J.L."/>
            <person name="Li C.Y."/>
            <person name="Wang Z.W."/>
            <person name="Zhao X."/>
            <person name="Zhong W.Y."/>
            <person name="Ma X.K."/>
            <person name="Ma L."/>
            <person name="Huang J."/>
            <person name="Chen G.Z."/>
            <person name="Huang M.Z."/>
            <person name="Huang L."/>
            <person name="Peng D.H."/>
            <person name="Luo Y.B."/>
            <person name="Zou S.Q."/>
            <person name="Chen S.P."/>
            <person name="Lan S."/>
            <person name="Tsai W.C."/>
            <person name="Van de Peer Y."/>
            <person name="Liu Z.J."/>
        </authorList>
    </citation>
    <scope>NUCLEOTIDE SEQUENCE [LARGE SCALE GENOMIC DNA]</scope>
    <source>
        <strain evidence="2">Lor287</strain>
    </source>
</reference>
<dbReference type="EMBL" id="JBBWWQ010000001">
    <property type="protein sequence ID" value="KAK8956511.1"/>
    <property type="molecule type" value="Genomic_DNA"/>
</dbReference>
<comment type="caution">
    <text evidence="2">The sequence shown here is derived from an EMBL/GenBank/DDBJ whole genome shotgun (WGS) entry which is preliminary data.</text>
</comment>
<evidence type="ECO:0000256" key="1">
    <source>
        <dbReference type="SAM" id="MobiDB-lite"/>
    </source>
</evidence>
<evidence type="ECO:0000313" key="2">
    <source>
        <dbReference type="EMBL" id="KAK8956511.1"/>
    </source>
</evidence>
<name>A0AAP0BZD0_9ASPA</name>
<proteinExistence type="predicted"/>
<keyword evidence="3" id="KW-1185">Reference proteome</keyword>
<accession>A0AAP0BZD0</accession>
<sequence>MYTHTHIQKFAKSEGRRGIPRGNAKVQGRGGESTVFGPVWDSDDGEEGWKMGTGAALGLLLAVRLKEMGREEGRRGSGRTPTREKCRIGMRSAGLGRIAGSGRTAGSGRIAGCGRIAGSGDLRACCGIGEGRTAGSGRKASNRGFWETPDANRKQRPKINLSTFVFFLSQIIDYGVHKLWEYKNVGGAVLGIDGFSFQTLNRRSPTAGATPTRIPWCDAKADRPSFVSPSSSFRLPLTVCNTLNKPPATFQATYFSFSAPPLARNSLAKPSTTLLVFP</sequence>
<organism evidence="2 3">
    <name type="scientific">Platanthera zijinensis</name>
    <dbReference type="NCBI Taxonomy" id="2320716"/>
    <lineage>
        <taxon>Eukaryota</taxon>
        <taxon>Viridiplantae</taxon>
        <taxon>Streptophyta</taxon>
        <taxon>Embryophyta</taxon>
        <taxon>Tracheophyta</taxon>
        <taxon>Spermatophyta</taxon>
        <taxon>Magnoliopsida</taxon>
        <taxon>Liliopsida</taxon>
        <taxon>Asparagales</taxon>
        <taxon>Orchidaceae</taxon>
        <taxon>Orchidoideae</taxon>
        <taxon>Orchideae</taxon>
        <taxon>Orchidinae</taxon>
        <taxon>Platanthera</taxon>
    </lineage>
</organism>
<gene>
    <name evidence="2" type="ORF">KSP39_PZI001573</name>
</gene>
<protein>
    <submittedName>
        <fullName evidence="2">Uncharacterized protein</fullName>
    </submittedName>
</protein>
<feature type="region of interest" description="Disordered" evidence="1">
    <location>
        <begin position="1"/>
        <end position="33"/>
    </location>
</feature>
<evidence type="ECO:0000313" key="3">
    <source>
        <dbReference type="Proteomes" id="UP001418222"/>
    </source>
</evidence>
<dbReference type="AlphaFoldDB" id="A0AAP0BZD0"/>
<dbReference type="Proteomes" id="UP001418222">
    <property type="component" value="Unassembled WGS sequence"/>
</dbReference>